<name>A0AAE9ZZF4_9BACT</name>
<evidence type="ECO:0000256" key="1">
    <source>
        <dbReference type="SAM" id="SignalP"/>
    </source>
</evidence>
<dbReference type="KEGG" id="slom:PXH66_17895"/>
<gene>
    <name evidence="2" type="ORF">PXH66_17895</name>
</gene>
<protein>
    <submittedName>
        <fullName evidence="2">DUF1961 family protein</fullName>
    </submittedName>
</protein>
<dbReference type="Proteomes" id="UP001218638">
    <property type="component" value="Chromosome"/>
</dbReference>
<accession>A0AAE9ZZF4</accession>
<sequence>MLQQRFILPLLLLWGAICAAAPAADELAQRFAALLAAPTAETFFDPGHGDWRKHWQLDGEVGEVTTGPEGMTLQAGPDVGNNAHHVVLWTRQRFADDVRIDFDYVRLDHETRNVNILYLFASGAGDPPYVADLMAWRELRTVPRMSLYFDHVHAYHLSFAAFEMQGTDPAADYVRARRYRPDRQRGLEDTAMPPDYARTGLFAPGVPHHITVVRHGADLFMQVSNAEATRLFHWDTSAFPPMAEGHLGLRHMFGRSARYANFRVAQIPVE</sequence>
<keyword evidence="1" id="KW-0732">Signal</keyword>
<evidence type="ECO:0000313" key="2">
    <source>
        <dbReference type="EMBL" id="WED64213.1"/>
    </source>
</evidence>
<reference evidence="2" key="1">
    <citation type="submission" date="2023-03" db="EMBL/GenBank/DDBJ databases">
        <title>Lomoglobus Profundus gen. nov., sp. nov., a novel member of the phylum Verrucomicrobia, isolated from deep-marine sediment of South China Sea.</title>
        <authorList>
            <person name="Ahmad T."/>
            <person name="Ishaq S.E."/>
            <person name="Wang F."/>
        </authorList>
    </citation>
    <scope>NUCLEOTIDE SEQUENCE</scope>
    <source>
        <strain evidence="2">LMO-M01</strain>
    </source>
</reference>
<feature type="signal peptide" evidence="1">
    <location>
        <begin position="1"/>
        <end position="23"/>
    </location>
</feature>
<proteinExistence type="predicted"/>
<feature type="chain" id="PRO_5042222207" evidence="1">
    <location>
        <begin position="24"/>
        <end position="270"/>
    </location>
</feature>
<evidence type="ECO:0000313" key="3">
    <source>
        <dbReference type="Proteomes" id="UP001218638"/>
    </source>
</evidence>
<keyword evidence="3" id="KW-1185">Reference proteome</keyword>
<dbReference type="AlphaFoldDB" id="A0AAE9ZZF4"/>
<dbReference type="Pfam" id="PF09224">
    <property type="entry name" value="DUF1961"/>
    <property type="match status" value="1"/>
</dbReference>
<dbReference type="RefSeq" id="WP_330931123.1">
    <property type="nucleotide sequence ID" value="NZ_CP119075.1"/>
</dbReference>
<dbReference type="Gene3D" id="2.60.120.200">
    <property type="match status" value="1"/>
</dbReference>
<dbReference type="EMBL" id="CP119075">
    <property type="protein sequence ID" value="WED64213.1"/>
    <property type="molecule type" value="Genomic_DNA"/>
</dbReference>
<organism evidence="2 3">
    <name type="scientific">Synoicihabitans lomoniglobus</name>
    <dbReference type="NCBI Taxonomy" id="2909285"/>
    <lineage>
        <taxon>Bacteria</taxon>
        <taxon>Pseudomonadati</taxon>
        <taxon>Verrucomicrobiota</taxon>
        <taxon>Opitutia</taxon>
        <taxon>Opitutales</taxon>
        <taxon>Opitutaceae</taxon>
        <taxon>Synoicihabitans</taxon>
    </lineage>
</organism>
<dbReference type="InterPro" id="IPR015305">
    <property type="entry name" value="DUF1961"/>
</dbReference>